<dbReference type="Gene3D" id="3.30.1360.40">
    <property type="match status" value="1"/>
</dbReference>
<name>A0A7V0XF77_UNCW3</name>
<evidence type="ECO:0000256" key="3">
    <source>
        <dbReference type="ARBA" id="ARBA00022490"/>
    </source>
</evidence>
<keyword evidence="4" id="KW-0648">Protein biosynthesis</keyword>
<dbReference type="Gene3D" id="1.10.132.20">
    <property type="entry name" value="Ribosome-recycling factor"/>
    <property type="match status" value="1"/>
</dbReference>
<evidence type="ECO:0000313" key="6">
    <source>
        <dbReference type="EMBL" id="HDQ99365.1"/>
    </source>
</evidence>
<evidence type="ECO:0000259" key="5">
    <source>
        <dbReference type="Pfam" id="PF01765"/>
    </source>
</evidence>
<dbReference type="CDD" id="cd00520">
    <property type="entry name" value="RRF"/>
    <property type="match status" value="1"/>
</dbReference>
<feature type="domain" description="Ribosome recycling factor" evidence="5">
    <location>
        <begin position="16"/>
        <end position="179"/>
    </location>
</feature>
<dbReference type="InterPro" id="IPR023584">
    <property type="entry name" value="Ribosome_recyc_fac_dom"/>
</dbReference>
<dbReference type="FunFam" id="3.30.1360.40:FF:000001">
    <property type="entry name" value="Ribosome-recycling factor"/>
    <property type="match status" value="1"/>
</dbReference>
<dbReference type="GO" id="GO:0005737">
    <property type="term" value="C:cytoplasm"/>
    <property type="evidence" value="ECO:0007669"/>
    <property type="project" value="UniProtKB-SubCell"/>
</dbReference>
<proteinExistence type="inferred from homology"/>
<dbReference type="HAMAP" id="MF_00040">
    <property type="entry name" value="RRF"/>
    <property type="match status" value="1"/>
</dbReference>
<comment type="caution">
    <text evidence="6">The sequence shown here is derived from an EMBL/GenBank/DDBJ whole genome shotgun (WGS) entry which is preliminary data.</text>
</comment>
<feature type="non-terminal residue" evidence="6">
    <location>
        <position position="1"/>
    </location>
</feature>
<keyword evidence="3" id="KW-0963">Cytoplasm</keyword>
<reference evidence="6" key="1">
    <citation type="journal article" date="2020" name="mSystems">
        <title>Genome- and Community-Level Interaction Insights into Carbon Utilization and Element Cycling Functions of Hydrothermarchaeota in Hydrothermal Sediment.</title>
        <authorList>
            <person name="Zhou Z."/>
            <person name="Liu Y."/>
            <person name="Xu W."/>
            <person name="Pan J."/>
            <person name="Luo Z.H."/>
            <person name="Li M."/>
        </authorList>
    </citation>
    <scope>NUCLEOTIDE SEQUENCE [LARGE SCALE GENOMIC DNA]</scope>
    <source>
        <strain evidence="6">SpSt-1182</strain>
    </source>
</reference>
<dbReference type="InterPro" id="IPR002661">
    <property type="entry name" value="Ribosome_recyc_fac"/>
</dbReference>
<dbReference type="Proteomes" id="UP000885672">
    <property type="component" value="Unassembled WGS sequence"/>
</dbReference>
<dbReference type="PANTHER" id="PTHR20982:SF3">
    <property type="entry name" value="MITOCHONDRIAL RIBOSOME RECYCLING FACTOR PSEUDO 1"/>
    <property type="match status" value="1"/>
</dbReference>
<comment type="subcellular location">
    <subcellularLocation>
        <location evidence="1">Cytoplasm</location>
    </subcellularLocation>
</comment>
<comment type="similarity">
    <text evidence="2">Belongs to the RRF family.</text>
</comment>
<dbReference type="EMBL" id="DSBX01000140">
    <property type="protein sequence ID" value="HDQ99365.1"/>
    <property type="molecule type" value="Genomic_DNA"/>
</dbReference>
<protein>
    <submittedName>
        <fullName evidence="6">Ribosome recycling factor</fullName>
    </submittedName>
</protein>
<dbReference type="PANTHER" id="PTHR20982">
    <property type="entry name" value="RIBOSOME RECYCLING FACTOR"/>
    <property type="match status" value="1"/>
</dbReference>
<evidence type="ECO:0000256" key="4">
    <source>
        <dbReference type="ARBA" id="ARBA00022917"/>
    </source>
</evidence>
<dbReference type="SUPFAM" id="SSF55194">
    <property type="entry name" value="Ribosome recycling factor, RRF"/>
    <property type="match status" value="1"/>
</dbReference>
<dbReference type="FunFam" id="1.10.132.20:FF:000001">
    <property type="entry name" value="Ribosome-recycling factor"/>
    <property type="match status" value="1"/>
</dbReference>
<evidence type="ECO:0000256" key="1">
    <source>
        <dbReference type="ARBA" id="ARBA00004496"/>
    </source>
</evidence>
<sequence>VYTEYETRMSKSVEVLEAEFARIRTARANPAILDGIKADYYGTPTPLKQMASISVPEPRQLVIQPWDRNALSEIEKAIQKSSLGLNPKVEANLIRIAIPTLTEERRRELVKLCGKLTEDARIAVRNIRREANDHIKKLEKDKEISEDDSKVGVKRIQELTDQYIARLDELFSAKEAEVLER</sequence>
<organism evidence="6">
    <name type="scientific">candidate division WOR-3 bacterium</name>
    <dbReference type="NCBI Taxonomy" id="2052148"/>
    <lineage>
        <taxon>Bacteria</taxon>
        <taxon>Bacteria division WOR-3</taxon>
    </lineage>
</organism>
<dbReference type="AlphaFoldDB" id="A0A7V0XF77"/>
<accession>A0A7V0XF77</accession>
<gene>
    <name evidence="6" type="ORF">ENN51_03655</name>
</gene>
<dbReference type="Pfam" id="PF01765">
    <property type="entry name" value="RRF"/>
    <property type="match status" value="1"/>
</dbReference>
<dbReference type="GO" id="GO:0006412">
    <property type="term" value="P:translation"/>
    <property type="evidence" value="ECO:0007669"/>
    <property type="project" value="UniProtKB-KW"/>
</dbReference>
<dbReference type="InterPro" id="IPR036191">
    <property type="entry name" value="RRF_sf"/>
</dbReference>
<dbReference type="GO" id="GO:0043023">
    <property type="term" value="F:ribosomal large subunit binding"/>
    <property type="evidence" value="ECO:0007669"/>
    <property type="project" value="TreeGrafter"/>
</dbReference>
<evidence type="ECO:0000256" key="2">
    <source>
        <dbReference type="ARBA" id="ARBA00005912"/>
    </source>
</evidence>
<dbReference type="NCBIfam" id="TIGR00496">
    <property type="entry name" value="frr"/>
    <property type="match status" value="1"/>
</dbReference>